<keyword evidence="2" id="KW-0342">GTP-binding</keyword>
<evidence type="ECO:0000256" key="2">
    <source>
        <dbReference type="ARBA" id="ARBA00023134"/>
    </source>
</evidence>
<organism evidence="3 4">
    <name type="scientific">Helicobacter cetorum (strain ATCC BAA-429 / MIT 00-7128)</name>
    <dbReference type="NCBI Taxonomy" id="182217"/>
    <lineage>
        <taxon>Bacteria</taxon>
        <taxon>Pseudomonadati</taxon>
        <taxon>Campylobacterota</taxon>
        <taxon>Epsilonproteobacteria</taxon>
        <taxon>Campylobacterales</taxon>
        <taxon>Helicobacteraceae</taxon>
        <taxon>Helicobacter</taxon>
    </lineage>
</organism>
<dbReference type="EMBL" id="CP003479">
    <property type="protein sequence ID" value="AFI03674.1"/>
    <property type="molecule type" value="Genomic_DNA"/>
</dbReference>
<evidence type="ECO:0000256" key="1">
    <source>
        <dbReference type="ARBA" id="ARBA00022741"/>
    </source>
</evidence>
<keyword evidence="1" id="KW-0547">Nucleotide-binding</keyword>
<dbReference type="GO" id="GO:0051301">
    <property type="term" value="P:cell division"/>
    <property type="evidence" value="ECO:0007669"/>
    <property type="project" value="UniProtKB-KW"/>
</dbReference>
<dbReference type="SUPFAM" id="SSF55307">
    <property type="entry name" value="Tubulin C-terminal domain-like"/>
    <property type="match status" value="1"/>
</dbReference>
<dbReference type="HOGENOM" id="CLU_1193493_0_0_7"/>
<sequence length="232" mass="25878">MAYSMEHFRVIVLKDCGVEIPQDIQAGKIEVIDKELLKESVAKASGLVCIVVGDNLVLAKQIAKDYPFVFVITTPKNSQEIKIFKESNSIVVCNKNEVFACINAIKEMVLTQGEINIDMTHFMILATHKNGVMVVGKGEDKDLKNACLIALKNALKPLGYGLEYLNEIKTKSPFCGALAYFCRHEDYPFDKYCEALDSIGDILHEDAEVLYGSQITDTKDNAKVILILKFCF</sequence>
<reference evidence="4" key="1">
    <citation type="submission" date="2012-04" db="EMBL/GenBank/DDBJ databases">
        <title>Complete genome sequence of Helicobacter cetorum strain MIT 00-7128.</title>
        <authorList>
            <person name="Kersulyte D."/>
            <person name="Berg D.E."/>
        </authorList>
    </citation>
    <scope>NUCLEOTIDE SEQUENCE [LARGE SCALE GENOMIC DNA]</scope>
    <source>
        <strain evidence="4">MIT 00-7128</strain>
    </source>
</reference>
<protein>
    <submittedName>
        <fullName evidence="3">Cell division protein FtsZ</fullName>
    </submittedName>
</protein>
<evidence type="ECO:0000313" key="3">
    <source>
        <dbReference type="EMBL" id="AFI03674.1"/>
    </source>
</evidence>
<dbReference type="RefSeq" id="WP_014660546.1">
    <property type="nucleotide sequence ID" value="NC_017737.1"/>
</dbReference>
<keyword evidence="3" id="KW-0131">Cell cycle</keyword>
<dbReference type="KEGG" id="hce:HCW_01945"/>
<name>I0EL55_HELC0</name>
<dbReference type="STRING" id="182217.HCW_01945"/>
<keyword evidence="3" id="KW-0132">Cell division</keyword>
<gene>
    <name evidence="3" type="ordered locus">HCW_01945</name>
</gene>
<dbReference type="GO" id="GO:0005525">
    <property type="term" value="F:GTP binding"/>
    <property type="evidence" value="ECO:0007669"/>
    <property type="project" value="UniProtKB-KW"/>
</dbReference>
<dbReference type="Proteomes" id="UP000005010">
    <property type="component" value="Chromosome"/>
</dbReference>
<dbReference type="PATRIC" id="fig|182217.3.peg.404"/>
<evidence type="ECO:0000313" key="4">
    <source>
        <dbReference type="Proteomes" id="UP000005010"/>
    </source>
</evidence>
<accession>I0EL55</accession>
<dbReference type="Gene3D" id="3.30.1330.20">
    <property type="entry name" value="Tubulin/FtsZ, C-terminal domain"/>
    <property type="match status" value="1"/>
</dbReference>
<keyword evidence="4" id="KW-1185">Reference proteome</keyword>
<dbReference type="AlphaFoldDB" id="I0EL55"/>
<proteinExistence type="predicted"/>
<dbReference type="InterPro" id="IPR008280">
    <property type="entry name" value="Tub_FtsZ_C"/>
</dbReference>
<dbReference type="InterPro" id="IPR037103">
    <property type="entry name" value="Tubulin/FtsZ-like_C"/>
</dbReference>